<evidence type="ECO:0000256" key="2">
    <source>
        <dbReference type="ARBA" id="ARBA00009418"/>
    </source>
</evidence>
<keyword evidence="13" id="KW-1185">Reference proteome</keyword>
<keyword evidence="5 10" id="KW-0175">Coiled coil</keyword>
<reference evidence="12 13" key="1">
    <citation type="journal article" date="2019" name="Nat. Ecol. Evol.">
        <title>Megaphylogeny resolves global patterns of mushroom evolution.</title>
        <authorList>
            <person name="Varga T."/>
            <person name="Krizsan K."/>
            <person name="Foldi C."/>
            <person name="Dima B."/>
            <person name="Sanchez-Garcia M."/>
            <person name="Sanchez-Ramirez S."/>
            <person name="Szollosi G.J."/>
            <person name="Szarkandi J.G."/>
            <person name="Papp V."/>
            <person name="Albert L."/>
            <person name="Andreopoulos W."/>
            <person name="Angelini C."/>
            <person name="Antonin V."/>
            <person name="Barry K.W."/>
            <person name="Bougher N.L."/>
            <person name="Buchanan P."/>
            <person name="Buyck B."/>
            <person name="Bense V."/>
            <person name="Catcheside P."/>
            <person name="Chovatia M."/>
            <person name="Cooper J."/>
            <person name="Damon W."/>
            <person name="Desjardin D."/>
            <person name="Finy P."/>
            <person name="Geml J."/>
            <person name="Haridas S."/>
            <person name="Hughes K."/>
            <person name="Justo A."/>
            <person name="Karasinski D."/>
            <person name="Kautmanova I."/>
            <person name="Kiss B."/>
            <person name="Kocsube S."/>
            <person name="Kotiranta H."/>
            <person name="LaButti K.M."/>
            <person name="Lechner B.E."/>
            <person name="Liimatainen K."/>
            <person name="Lipzen A."/>
            <person name="Lukacs Z."/>
            <person name="Mihaltcheva S."/>
            <person name="Morgado L.N."/>
            <person name="Niskanen T."/>
            <person name="Noordeloos M.E."/>
            <person name="Ohm R.A."/>
            <person name="Ortiz-Santana B."/>
            <person name="Ovrebo C."/>
            <person name="Racz N."/>
            <person name="Riley R."/>
            <person name="Savchenko A."/>
            <person name="Shiryaev A."/>
            <person name="Soop K."/>
            <person name="Spirin V."/>
            <person name="Szebenyi C."/>
            <person name="Tomsovsky M."/>
            <person name="Tulloss R.E."/>
            <person name="Uehling J."/>
            <person name="Grigoriev I.V."/>
            <person name="Vagvolgyi C."/>
            <person name="Papp T."/>
            <person name="Martin F.M."/>
            <person name="Miettinen O."/>
            <person name="Hibbett D.S."/>
            <person name="Nagy L.G."/>
        </authorList>
    </citation>
    <scope>NUCLEOTIDE SEQUENCE [LARGE SCALE GENOMIC DNA]</scope>
    <source>
        <strain evidence="12 13">CBS 121175</strain>
    </source>
</reference>
<evidence type="ECO:0000256" key="11">
    <source>
        <dbReference type="SAM" id="MobiDB-lite"/>
    </source>
</evidence>
<accession>A0A5C3LCN3</accession>
<evidence type="ECO:0000256" key="7">
    <source>
        <dbReference type="ARBA" id="ARBA00023274"/>
    </source>
</evidence>
<evidence type="ECO:0000313" key="13">
    <source>
        <dbReference type="Proteomes" id="UP000307440"/>
    </source>
</evidence>
<evidence type="ECO:0000256" key="5">
    <source>
        <dbReference type="ARBA" id="ARBA00023054"/>
    </source>
</evidence>
<protein>
    <recommendedName>
        <fullName evidence="9">rRNA biogenesis protein RRP36</fullName>
    </recommendedName>
</protein>
<feature type="compositionally biased region" description="Acidic residues" evidence="11">
    <location>
        <begin position="35"/>
        <end position="64"/>
    </location>
</feature>
<dbReference type="Pfam" id="PF06102">
    <property type="entry name" value="RRP36"/>
    <property type="match status" value="1"/>
</dbReference>
<dbReference type="STRING" id="230819.A0A5C3LCN3"/>
<name>A0A5C3LCN3_COPMA</name>
<keyword evidence="3 9" id="KW-0690">Ribosome biogenesis</keyword>
<feature type="region of interest" description="Disordered" evidence="11">
    <location>
        <begin position="113"/>
        <end position="183"/>
    </location>
</feature>
<comment type="subcellular location">
    <subcellularLocation>
        <location evidence="1 9">Nucleus</location>
        <location evidence="1 9">Nucleolus</location>
    </subcellularLocation>
</comment>
<feature type="region of interest" description="Disordered" evidence="11">
    <location>
        <begin position="321"/>
        <end position="381"/>
    </location>
</feature>
<keyword evidence="4 9" id="KW-0698">rRNA processing</keyword>
<evidence type="ECO:0000256" key="6">
    <source>
        <dbReference type="ARBA" id="ARBA00023242"/>
    </source>
</evidence>
<dbReference type="EMBL" id="ML210146">
    <property type="protein sequence ID" value="TFK30405.1"/>
    <property type="molecule type" value="Genomic_DNA"/>
</dbReference>
<gene>
    <name evidence="12" type="ORF">FA15DRAFT_662360</name>
</gene>
<dbReference type="GO" id="GO:0030686">
    <property type="term" value="C:90S preribosome"/>
    <property type="evidence" value="ECO:0007669"/>
    <property type="project" value="TreeGrafter"/>
</dbReference>
<evidence type="ECO:0000256" key="3">
    <source>
        <dbReference type="ARBA" id="ARBA00022517"/>
    </source>
</evidence>
<dbReference type="GO" id="GO:0005730">
    <property type="term" value="C:nucleolus"/>
    <property type="evidence" value="ECO:0007669"/>
    <property type="project" value="UniProtKB-SubCell"/>
</dbReference>
<dbReference type="InterPro" id="IPR009292">
    <property type="entry name" value="RRP36"/>
</dbReference>
<evidence type="ECO:0000313" key="12">
    <source>
        <dbReference type="EMBL" id="TFK30405.1"/>
    </source>
</evidence>
<comment type="function">
    <text evidence="8 9">Component of the 90S pre-ribosome involved in the maturation of rRNAs. Required for early cleavages of the pre-RNAs in the 40S ribosomal subunit maturation pathway.</text>
</comment>
<keyword evidence="6 9" id="KW-0539">Nucleus</keyword>
<feature type="region of interest" description="Disordered" evidence="11">
    <location>
        <begin position="17"/>
        <end position="100"/>
    </location>
</feature>
<evidence type="ECO:0000256" key="9">
    <source>
        <dbReference type="RuleBase" id="RU368027"/>
    </source>
</evidence>
<feature type="compositionally biased region" description="Basic and acidic residues" evidence="11">
    <location>
        <begin position="143"/>
        <end position="162"/>
    </location>
</feature>
<evidence type="ECO:0000256" key="8">
    <source>
        <dbReference type="ARBA" id="ARBA00025053"/>
    </source>
</evidence>
<feature type="compositionally biased region" description="Basic and acidic residues" evidence="11">
    <location>
        <begin position="20"/>
        <end position="29"/>
    </location>
</feature>
<dbReference type="OrthoDB" id="448446at2759"/>
<sequence length="381" mass="42874">MPSKSLATKISFKVPSQPEILRKRSRNEEYSSSSDFEEGSSLDGLSEEEESDSDLEEDANSDDPDAPRLAQWEADDDSIYDNIAKEEFKQAPSQLSELEDTLGTLPLGALRKAQKALKQVQPDSDSDSDSDSEGSVSGPDDESSAKEKRPQKVEWISKDTAKHPRSSKHAPMEVTSKRPVSRKRIVVETPKLVARDPRFLPTAGEFKPELFQQSYSFLTDSHKSELNTLRESLAAARKSMASCPAHLRPEREHEIERLERAVKRAESLVNRDRQEAIQQQALKKVASEEKDKQKSGKGIWYLKKEEKDKLIQKARFEALSADGGHRAVKKAIERKQKKISQKEKKSRPYAKGAGLEASGSYRRKVPSSSFESRPNKKPRVL</sequence>
<comment type="similarity">
    <text evidence="2 9">Belongs to the RRP36 family.</text>
</comment>
<feature type="compositionally biased region" description="Basic residues" evidence="11">
    <location>
        <begin position="335"/>
        <end position="348"/>
    </location>
</feature>
<evidence type="ECO:0000256" key="10">
    <source>
        <dbReference type="SAM" id="Coils"/>
    </source>
</evidence>
<dbReference type="GO" id="GO:0000462">
    <property type="term" value="P:maturation of SSU-rRNA from tricistronic rRNA transcript (SSU-rRNA, 5.8S rRNA, LSU-rRNA)"/>
    <property type="evidence" value="ECO:0007669"/>
    <property type="project" value="TreeGrafter"/>
</dbReference>
<proteinExistence type="inferred from homology"/>
<keyword evidence="7 9" id="KW-0687">Ribonucleoprotein</keyword>
<feature type="coiled-coil region" evidence="10">
    <location>
        <begin position="248"/>
        <end position="275"/>
    </location>
</feature>
<comment type="subunit">
    <text evidence="9">Associates with 90S and pre-40S pre-ribosomal particles.</text>
</comment>
<dbReference type="PANTHER" id="PTHR21738">
    <property type="entry name" value="RIBOSOMAL RNA PROCESSING PROTEIN 36 HOMOLOG"/>
    <property type="match status" value="1"/>
</dbReference>
<dbReference type="PANTHER" id="PTHR21738:SF0">
    <property type="entry name" value="RIBOSOMAL RNA PROCESSING PROTEIN 36 HOMOLOG"/>
    <property type="match status" value="1"/>
</dbReference>
<evidence type="ECO:0000256" key="4">
    <source>
        <dbReference type="ARBA" id="ARBA00022552"/>
    </source>
</evidence>
<dbReference type="AlphaFoldDB" id="A0A5C3LCN3"/>
<dbReference type="Proteomes" id="UP000307440">
    <property type="component" value="Unassembled WGS sequence"/>
</dbReference>
<evidence type="ECO:0000256" key="1">
    <source>
        <dbReference type="ARBA" id="ARBA00004604"/>
    </source>
</evidence>
<organism evidence="12 13">
    <name type="scientific">Coprinopsis marcescibilis</name>
    <name type="common">Agaric fungus</name>
    <name type="synonym">Psathyrella marcescibilis</name>
    <dbReference type="NCBI Taxonomy" id="230819"/>
    <lineage>
        <taxon>Eukaryota</taxon>
        <taxon>Fungi</taxon>
        <taxon>Dikarya</taxon>
        <taxon>Basidiomycota</taxon>
        <taxon>Agaricomycotina</taxon>
        <taxon>Agaricomycetes</taxon>
        <taxon>Agaricomycetidae</taxon>
        <taxon>Agaricales</taxon>
        <taxon>Agaricineae</taxon>
        <taxon>Psathyrellaceae</taxon>
        <taxon>Coprinopsis</taxon>
    </lineage>
</organism>